<dbReference type="SUPFAM" id="SSF53474">
    <property type="entry name" value="alpha/beta-Hydrolases"/>
    <property type="match status" value="1"/>
</dbReference>
<dbReference type="Pfam" id="PF08538">
    <property type="entry name" value="DUF1749"/>
    <property type="match status" value="1"/>
</dbReference>
<dbReference type="InterPro" id="IPR029058">
    <property type="entry name" value="AB_hydrolase_fold"/>
</dbReference>
<evidence type="ECO:0000313" key="1">
    <source>
        <dbReference type="EMBL" id="CAD9603581.1"/>
    </source>
</evidence>
<gene>
    <name evidence="1" type="ORF">LDAN0321_LOCUS17518</name>
</gene>
<sequence length="303" mass="33539">MLVPPLSPYGVFEGALFQYHKNLVAFESSPPNSLELPKKKCILIGGLSDGLIPTPYTSQLLSVCHKNEWSLVQPILSSSYLGFGNGSLERDSEEIECLLKYLSCHRNATQFAMVGHSTGCQNSVHLLKCCDDQDLIKMLNLVVLQAPVSDREGAMLEANYESNIQHARSLLDGGNGNEMMPRSSFWAPISASRFLSLQDRGGKDDFFSSDFTDEELEERLCHIGRFQEQGLKVLVAFSGADEYVPDHVNKEILLKRLCKAMNKNCCGEKDPVAVPLMLEHGNHNLATGMGTFMDEIGCMMSLL</sequence>
<protein>
    <submittedName>
        <fullName evidence="1">Uncharacterized protein</fullName>
    </submittedName>
</protein>
<dbReference type="AlphaFoldDB" id="A0A7S2PL36"/>
<dbReference type="PANTHER" id="PTHR31591:SF1">
    <property type="entry name" value="UPF0613 PROTEIN PB24D3.06C"/>
    <property type="match status" value="1"/>
</dbReference>
<name>A0A7S2PL36_9STRA</name>
<accession>A0A7S2PL36</accession>
<dbReference type="EMBL" id="HBGY01028350">
    <property type="protein sequence ID" value="CAD9603581.1"/>
    <property type="molecule type" value="Transcribed_RNA"/>
</dbReference>
<dbReference type="PANTHER" id="PTHR31591">
    <property type="entry name" value="UPF0613 PROTEIN PB24D3.06C"/>
    <property type="match status" value="1"/>
</dbReference>
<dbReference type="InterPro" id="IPR013744">
    <property type="entry name" value="SidJ"/>
</dbReference>
<dbReference type="Gene3D" id="3.40.50.1820">
    <property type="entry name" value="alpha/beta hydrolase"/>
    <property type="match status" value="1"/>
</dbReference>
<reference evidence="1" key="1">
    <citation type="submission" date="2021-01" db="EMBL/GenBank/DDBJ databases">
        <authorList>
            <person name="Corre E."/>
            <person name="Pelletier E."/>
            <person name="Niang G."/>
            <person name="Scheremetjew M."/>
            <person name="Finn R."/>
            <person name="Kale V."/>
            <person name="Holt S."/>
            <person name="Cochrane G."/>
            <person name="Meng A."/>
            <person name="Brown T."/>
            <person name="Cohen L."/>
        </authorList>
    </citation>
    <scope>NUCLEOTIDE SEQUENCE</scope>
    <source>
        <strain evidence="1">B650</strain>
    </source>
</reference>
<organism evidence="1">
    <name type="scientific">Leptocylindrus danicus</name>
    <dbReference type="NCBI Taxonomy" id="163516"/>
    <lineage>
        <taxon>Eukaryota</taxon>
        <taxon>Sar</taxon>
        <taxon>Stramenopiles</taxon>
        <taxon>Ochrophyta</taxon>
        <taxon>Bacillariophyta</taxon>
        <taxon>Coscinodiscophyceae</taxon>
        <taxon>Chaetocerotophycidae</taxon>
        <taxon>Leptocylindrales</taxon>
        <taxon>Leptocylindraceae</taxon>
        <taxon>Leptocylindrus</taxon>
    </lineage>
</organism>
<proteinExistence type="predicted"/>